<keyword evidence="10" id="KW-0675">Receptor</keyword>
<evidence type="ECO:0000313" key="11">
    <source>
        <dbReference type="EMBL" id="KAF0984411.1"/>
    </source>
</evidence>
<dbReference type="Pfam" id="PF09439">
    <property type="entry name" value="SRPRB"/>
    <property type="match status" value="1"/>
</dbReference>
<dbReference type="SMART" id="SM00177">
    <property type="entry name" value="ARF"/>
    <property type="match status" value="1"/>
</dbReference>
<evidence type="ECO:0000256" key="6">
    <source>
        <dbReference type="ARBA" id="ARBA00022824"/>
    </source>
</evidence>
<dbReference type="PANTHER" id="PTHR11711">
    <property type="entry name" value="ADP RIBOSYLATION FACTOR-RELATED"/>
    <property type="match status" value="1"/>
</dbReference>
<keyword evidence="5" id="KW-0547">Nucleotide-binding</keyword>
<evidence type="ECO:0000256" key="3">
    <source>
        <dbReference type="ARBA" id="ARBA00020256"/>
    </source>
</evidence>
<evidence type="ECO:0000256" key="8">
    <source>
        <dbReference type="ARBA" id="ARBA00023134"/>
    </source>
</evidence>
<protein>
    <recommendedName>
        <fullName evidence="3">Signal recognition particle receptor subunit beta</fullName>
    </recommendedName>
</protein>
<reference evidence="11 12" key="1">
    <citation type="journal article" date="2019" name="Sci. Rep.">
        <title>Nanopore sequencing improves the draft genome of the human pathogenic amoeba Naegleria fowleri.</title>
        <authorList>
            <person name="Liechti N."/>
            <person name="Schurch N."/>
            <person name="Bruggmann R."/>
            <person name="Wittwer M."/>
        </authorList>
    </citation>
    <scope>NUCLEOTIDE SEQUENCE [LARGE SCALE GENOMIC DNA]</scope>
    <source>
        <strain evidence="11 12">ATCC 30894</strain>
    </source>
</reference>
<evidence type="ECO:0000313" key="12">
    <source>
        <dbReference type="Proteomes" id="UP000444721"/>
    </source>
</evidence>
<comment type="caution">
    <text evidence="11">The sequence shown here is derived from an EMBL/GenBank/DDBJ whole genome shotgun (WGS) entry which is preliminary data.</text>
</comment>
<dbReference type="InterPro" id="IPR019009">
    <property type="entry name" value="SRP_receptor_beta_su"/>
</dbReference>
<dbReference type="GO" id="GO:0005789">
    <property type="term" value="C:endoplasmic reticulum membrane"/>
    <property type="evidence" value="ECO:0007669"/>
    <property type="project" value="UniProtKB-SubCell"/>
</dbReference>
<dbReference type="Proteomes" id="UP000444721">
    <property type="component" value="Unassembled WGS sequence"/>
</dbReference>
<keyword evidence="9" id="KW-0472">Membrane</keyword>
<evidence type="ECO:0000256" key="4">
    <source>
        <dbReference type="ARBA" id="ARBA00022692"/>
    </source>
</evidence>
<evidence type="ECO:0000256" key="1">
    <source>
        <dbReference type="ARBA" id="ARBA00004389"/>
    </source>
</evidence>
<keyword evidence="12" id="KW-1185">Reference proteome</keyword>
<gene>
    <name evidence="11" type="ORF">FDP41_000310</name>
</gene>
<keyword evidence="4" id="KW-0812">Transmembrane</keyword>
<accession>A0A6A5CAX0</accession>
<proteinExistence type="inferred from homology"/>
<dbReference type="VEuPathDB" id="AmoebaDB:FDP41_000310"/>
<evidence type="ECO:0000256" key="7">
    <source>
        <dbReference type="ARBA" id="ARBA00022989"/>
    </source>
</evidence>
<dbReference type="VEuPathDB" id="AmoebaDB:NF0099260"/>
<organism evidence="11 12">
    <name type="scientific">Naegleria fowleri</name>
    <name type="common">Brain eating amoeba</name>
    <dbReference type="NCBI Taxonomy" id="5763"/>
    <lineage>
        <taxon>Eukaryota</taxon>
        <taxon>Discoba</taxon>
        <taxon>Heterolobosea</taxon>
        <taxon>Tetramitia</taxon>
        <taxon>Eutetramitia</taxon>
        <taxon>Vahlkampfiidae</taxon>
        <taxon>Naegleria</taxon>
    </lineage>
</organism>
<evidence type="ECO:0000256" key="2">
    <source>
        <dbReference type="ARBA" id="ARBA00005619"/>
    </source>
</evidence>
<dbReference type="Gene3D" id="3.40.50.300">
    <property type="entry name" value="P-loop containing nucleotide triphosphate hydrolases"/>
    <property type="match status" value="1"/>
</dbReference>
<keyword evidence="6" id="KW-0256">Endoplasmic reticulum</keyword>
<dbReference type="GO" id="GO:0005525">
    <property type="term" value="F:GTP binding"/>
    <property type="evidence" value="ECO:0007669"/>
    <property type="project" value="UniProtKB-KW"/>
</dbReference>
<comment type="similarity">
    <text evidence="2">Belongs to the SRP receptor beta subunit family.</text>
</comment>
<sequence>MNLWMMVAILLAVCVIGLLLARFLFKTVGLRRGNALMVIGLSDSGKTCLFYKLKDGKVVNTHTSVKENYGKFVPKLIQGIPEKEIEVVDIPGHSRVRQQLINQYLPITKKIAYVLDASDFNASTNAEFLYDILTNRKLIDQYKPASFTIICNKADIAFYVKNHMKRELERELTTIHNTKKHQHQSIDEDVNIAPYPLMESKEFSFENWSAFRNIPINFEFCSVTKEKDETFIKMMENVVSDL</sequence>
<evidence type="ECO:0000256" key="10">
    <source>
        <dbReference type="ARBA" id="ARBA00023170"/>
    </source>
</evidence>
<comment type="subcellular location">
    <subcellularLocation>
        <location evidence="1">Endoplasmic reticulum membrane</location>
        <topology evidence="1">Single-pass membrane protein</topology>
    </subcellularLocation>
</comment>
<keyword evidence="8" id="KW-0342">GTP-binding</keyword>
<dbReference type="InterPro" id="IPR024156">
    <property type="entry name" value="Small_GTPase_ARF"/>
</dbReference>
<dbReference type="AlphaFoldDB" id="A0A6A5CAX0"/>
<dbReference type="OrthoDB" id="41266at2759"/>
<name>A0A6A5CAX0_NAEFO</name>
<dbReference type="GeneID" id="68107528"/>
<dbReference type="InterPro" id="IPR027417">
    <property type="entry name" value="P-loop_NTPase"/>
</dbReference>
<evidence type="ECO:0000256" key="9">
    <source>
        <dbReference type="ARBA" id="ARBA00023136"/>
    </source>
</evidence>
<dbReference type="OMA" id="MNGVKVT"/>
<evidence type="ECO:0000256" key="5">
    <source>
        <dbReference type="ARBA" id="ARBA00022741"/>
    </source>
</evidence>
<dbReference type="RefSeq" id="XP_044569124.1">
    <property type="nucleotide sequence ID" value="XM_044706367.1"/>
</dbReference>
<dbReference type="VEuPathDB" id="AmoebaDB:NfTy_000230"/>
<dbReference type="EMBL" id="VFQX01000002">
    <property type="protein sequence ID" value="KAF0984411.1"/>
    <property type="molecule type" value="Genomic_DNA"/>
</dbReference>
<dbReference type="SUPFAM" id="SSF52540">
    <property type="entry name" value="P-loop containing nucleoside triphosphate hydrolases"/>
    <property type="match status" value="1"/>
</dbReference>
<keyword evidence="7" id="KW-1133">Transmembrane helix</keyword>